<dbReference type="Pfam" id="PF00877">
    <property type="entry name" value="NLPC_P60"/>
    <property type="match status" value="1"/>
</dbReference>
<dbReference type="SUPFAM" id="SSF54001">
    <property type="entry name" value="Cysteine proteinases"/>
    <property type="match status" value="1"/>
</dbReference>
<dbReference type="InterPro" id="IPR051202">
    <property type="entry name" value="Peptidase_C40"/>
</dbReference>
<dbReference type="PANTHER" id="PTHR47053">
    <property type="entry name" value="MUREIN DD-ENDOPEPTIDASE MEPH-RELATED"/>
    <property type="match status" value="1"/>
</dbReference>
<dbReference type="InterPro" id="IPR000064">
    <property type="entry name" value="NLP_P60_dom"/>
</dbReference>
<evidence type="ECO:0000259" key="5">
    <source>
        <dbReference type="PROSITE" id="PS51935"/>
    </source>
</evidence>
<comment type="caution">
    <text evidence="6">The sequence shown here is derived from an EMBL/GenBank/DDBJ whole genome shotgun (WGS) entry which is preliminary data.</text>
</comment>
<evidence type="ECO:0000313" key="6">
    <source>
        <dbReference type="EMBL" id="HGU39634.1"/>
    </source>
</evidence>
<gene>
    <name evidence="6" type="ORF">ENT77_00305</name>
</gene>
<keyword evidence="2" id="KW-0645">Protease</keyword>
<protein>
    <submittedName>
        <fullName evidence="6">Peptidoglycan endopeptidase</fullName>
    </submittedName>
</protein>
<feature type="domain" description="NlpC/P60" evidence="5">
    <location>
        <begin position="36"/>
        <end position="179"/>
    </location>
</feature>
<dbReference type="GO" id="GO:0008234">
    <property type="term" value="F:cysteine-type peptidase activity"/>
    <property type="evidence" value="ECO:0007669"/>
    <property type="project" value="UniProtKB-KW"/>
</dbReference>
<name>A0A7C4RV22_9BACT</name>
<dbReference type="PANTHER" id="PTHR47053:SF1">
    <property type="entry name" value="MUREIN DD-ENDOPEPTIDASE MEPH-RELATED"/>
    <property type="match status" value="1"/>
</dbReference>
<sequence length="182" mass="20824">MKNGTLYPIKVFFILAVVVAFSSTTNAPFKMRELTAGEVERIFEILRNLKSTPYVWGGTSEYGIDCSGLVIFLLNKLGFKKFVYKNTLVFDVTADNLFKYNTKPLKDIKELRKGDLIFFDMNEDGVYDHVAVFEQIDSQGVFWCWDAAEMPDGIHQNKVDRRPILSLSGRKYAFGRILVVVE</sequence>
<evidence type="ECO:0000256" key="3">
    <source>
        <dbReference type="ARBA" id="ARBA00022801"/>
    </source>
</evidence>
<dbReference type="AlphaFoldDB" id="A0A7C4RV22"/>
<dbReference type="GO" id="GO:0006508">
    <property type="term" value="P:proteolysis"/>
    <property type="evidence" value="ECO:0007669"/>
    <property type="project" value="UniProtKB-KW"/>
</dbReference>
<evidence type="ECO:0000256" key="4">
    <source>
        <dbReference type="ARBA" id="ARBA00022807"/>
    </source>
</evidence>
<proteinExistence type="inferred from homology"/>
<evidence type="ECO:0000256" key="2">
    <source>
        <dbReference type="ARBA" id="ARBA00022670"/>
    </source>
</evidence>
<dbReference type="Gene3D" id="3.90.1720.10">
    <property type="entry name" value="endopeptidase domain like (from Nostoc punctiforme)"/>
    <property type="match status" value="1"/>
</dbReference>
<reference evidence="6" key="1">
    <citation type="journal article" date="2020" name="mSystems">
        <title>Genome- and Community-Level Interaction Insights into Carbon Utilization and Element Cycling Functions of Hydrothermarchaeota in Hydrothermal Sediment.</title>
        <authorList>
            <person name="Zhou Z."/>
            <person name="Liu Y."/>
            <person name="Xu W."/>
            <person name="Pan J."/>
            <person name="Luo Z.H."/>
            <person name="Li M."/>
        </authorList>
    </citation>
    <scope>NUCLEOTIDE SEQUENCE [LARGE SCALE GENOMIC DNA]</scope>
    <source>
        <strain evidence="6">SpSt-609</strain>
    </source>
</reference>
<dbReference type="InterPro" id="IPR038765">
    <property type="entry name" value="Papain-like_cys_pep_sf"/>
</dbReference>
<keyword evidence="4" id="KW-0788">Thiol protease</keyword>
<keyword evidence="3" id="KW-0378">Hydrolase</keyword>
<evidence type="ECO:0000256" key="1">
    <source>
        <dbReference type="ARBA" id="ARBA00007074"/>
    </source>
</evidence>
<organism evidence="6">
    <name type="scientific">Fervidobacterium thailandense</name>
    <dbReference type="NCBI Taxonomy" id="1008305"/>
    <lineage>
        <taxon>Bacteria</taxon>
        <taxon>Thermotogati</taxon>
        <taxon>Thermotogota</taxon>
        <taxon>Thermotogae</taxon>
        <taxon>Thermotogales</taxon>
        <taxon>Fervidobacteriaceae</taxon>
        <taxon>Fervidobacterium</taxon>
    </lineage>
</organism>
<dbReference type="EMBL" id="DSZY01000005">
    <property type="protein sequence ID" value="HGU39634.1"/>
    <property type="molecule type" value="Genomic_DNA"/>
</dbReference>
<comment type="similarity">
    <text evidence="1">Belongs to the peptidase C40 family.</text>
</comment>
<accession>A0A7C4RV22</accession>
<dbReference type="PROSITE" id="PS51935">
    <property type="entry name" value="NLPC_P60"/>
    <property type="match status" value="1"/>
</dbReference>